<comment type="caution">
    <text evidence="1">The sequence shown here is derived from an EMBL/GenBank/DDBJ whole genome shotgun (WGS) entry which is preliminary data.</text>
</comment>
<reference evidence="1 2" key="1">
    <citation type="submission" date="2018-08" db="EMBL/GenBank/DDBJ databases">
        <title>A genome reference for cultivated species of the human gut microbiota.</title>
        <authorList>
            <person name="Zou Y."/>
            <person name="Xue W."/>
            <person name="Luo G."/>
        </authorList>
    </citation>
    <scope>NUCLEOTIDE SEQUENCE [LARGE SCALE GENOMIC DNA]</scope>
    <source>
        <strain evidence="1 2">AM22-9LB</strain>
    </source>
</reference>
<organism evidence="1 2">
    <name type="scientific">Blautia obeum</name>
    <dbReference type="NCBI Taxonomy" id="40520"/>
    <lineage>
        <taxon>Bacteria</taxon>
        <taxon>Bacillati</taxon>
        <taxon>Bacillota</taxon>
        <taxon>Clostridia</taxon>
        <taxon>Lachnospirales</taxon>
        <taxon>Lachnospiraceae</taxon>
        <taxon>Blautia</taxon>
    </lineage>
</organism>
<proteinExistence type="predicted"/>
<dbReference type="Proteomes" id="UP000284220">
    <property type="component" value="Unassembled WGS sequence"/>
</dbReference>
<dbReference type="RefSeq" id="WP_118197463.1">
    <property type="nucleotide sequence ID" value="NZ_QRHZ01000001.1"/>
</dbReference>
<dbReference type="EMBL" id="QRHZ01000001">
    <property type="protein sequence ID" value="RHG20140.1"/>
    <property type="molecule type" value="Genomic_DNA"/>
</dbReference>
<dbReference type="AlphaFoldDB" id="A0A414SKL8"/>
<gene>
    <name evidence="1" type="ORF">DW272_02740</name>
</gene>
<sequence length="150" mass="17062">MSGEFSIKIGKIDFNRIDDLIKPYGNTSICTGNKPAQDLTITSTSNETFHICGNNDWAYLVVDALSPLLQYASLVENKISNDLRKMDREKNSKPKVIGLGRNDFRALDILFRIRGSEDSLKEYRNIPVVRLEEDNAIEFLGTKEFDLPFE</sequence>
<protein>
    <submittedName>
        <fullName evidence="1">Uncharacterized protein</fullName>
    </submittedName>
</protein>
<accession>A0A414SKL8</accession>
<name>A0A414SKL8_9FIRM</name>
<evidence type="ECO:0000313" key="2">
    <source>
        <dbReference type="Proteomes" id="UP000284220"/>
    </source>
</evidence>
<evidence type="ECO:0000313" key="1">
    <source>
        <dbReference type="EMBL" id="RHG20140.1"/>
    </source>
</evidence>